<dbReference type="KEGG" id="pgr:PGTG_09746"/>
<gene>
    <name evidence="2" type="ORF">PGTG_09746</name>
</gene>
<dbReference type="InParanoid" id="E3KIA8"/>
<feature type="compositionally biased region" description="Low complexity" evidence="1">
    <location>
        <begin position="305"/>
        <end position="326"/>
    </location>
</feature>
<feature type="region of interest" description="Disordered" evidence="1">
    <location>
        <begin position="108"/>
        <end position="134"/>
    </location>
</feature>
<dbReference type="EMBL" id="DS178288">
    <property type="protein sequence ID" value="EFP84033.2"/>
    <property type="molecule type" value="Genomic_DNA"/>
</dbReference>
<accession>E3KIA8</accession>
<keyword evidence="3" id="KW-1185">Reference proteome</keyword>
<protein>
    <submittedName>
        <fullName evidence="2">Uncharacterized protein</fullName>
    </submittedName>
</protein>
<dbReference type="AlphaFoldDB" id="E3KIA8"/>
<evidence type="ECO:0000313" key="2">
    <source>
        <dbReference type="EMBL" id="EFP84033.2"/>
    </source>
</evidence>
<evidence type="ECO:0000256" key="1">
    <source>
        <dbReference type="SAM" id="MobiDB-lite"/>
    </source>
</evidence>
<dbReference type="RefSeq" id="XP_003328452.2">
    <property type="nucleotide sequence ID" value="XM_003328404.2"/>
</dbReference>
<reference evidence="3" key="2">
    <citation type="journal article" date="2011" name="Proc. Natl. Acad. Sci. U.S.A.">
        <title>Obligate biotrophy features unraveled by the genomic analysis of rust fungi.</title>
        <authorList>
            <person name="Duplessis S."/>
            <person name="Cuomo C.A."/>
            <person name="Lin Y.-C."/>
            <person name="Aerts A."/>
            <person name="Tisserant E."/>
            <person name="Veneault-Fourrey C."/>
            <person name="Joly D.L."/>
            <person name="Hacquard S."/>
            <person name="Amselem J."/>
            <person name="Cantarel B.L."/>
            <person name="Chiu R."/>
            <person name="Coutinho P.M."/>
            <person name="Feau N."/>
            <person name="Field M."/>
            <person name="Frey P."/>
            <person name="Gelhaye E."/>
            <person name="Goldberg J."/>
            <person name="Grabherr M.G."/>
            <person name="Kodira C.D."/>
            <person name="Kohler A."/>
            <person name="Kuees U."/>
            <person name="Lindquist E.A."/>
            <person name="Lucas S.M."/>
            <person name="Mago R."/>
            <person name="Mauceli E."/>
            <person name="Morin E."/>
            <person name="Murat C."/>
            <person name="Pangilinan J.L."/>
            <person name="Park R."/>
            <person name="Pearson M."/>
            <person name="Quesneville H."/>
            <person name="Rouhier N."/>
            <person name="Sakthikumar S."/>
            <person name="Salamov A.A."/>
            <person name="Schmutz J."/>
            <person name="Selles B."/>
            <person name="Shapiro H."/>
            <person name="Tanguay P."/>
            <person name="Tuskan G.A."/>
            <person name="Henrissat B."/>
            <person name="Van de Peer Y."/>
            <person name="Rouze P."/>
            <person name="Ellis J.G."/>
            <person name="Dodds P.N."/>
            <person name="Schein J.E."/>
            <person name="Zhong S."/>
            <person name="Hamelin R.C."/>
            <person name="Grigoriev I.V."/>
            <person name="Szabo L.J."/>
            <person name="Martin F."/>
        </authorList>
    </citation>
    <scope>NUCLEOTIDE SEQUENCE [LARGE SCALE GENOMIC DNA]</scope>
    <source>
        <strain evidence="3">CRL 75-36-700-3 / race SCCL</strain>
    </source>
</reference>
<dbReference type="VEuPathDB" id="FungiDB:PGTG_09746"/>
<feature type="region of interest" description="Disordered" evidence="1">
    <location>
        <begin position="39"/>
        <end position="85"/>
    </location>
</feature>
<feature type="compositionally biased region" description="Polar residues" evidence="1">
    <location>
        <begin position="45"/>
        <end position="66"/>
    </location>
</feature>
<dbReference type="Proteomes" id="UP000008783">
    <property type="component" value="Unassembled WGS sequence"/>
</dbReference>
<dbReference type="HOGENOM" id="CLU_891778_0_0_1"/>
<proteinExistence type="predicted"/>
<organism evidence="2 3">
    <name type="scientific">Puccinia graminis f. sp. tritici (strain CRL 75-36-700-3 / race SCCL)</name>
    <name type="common">Black stem rust fungus</name>
    <dbReference type="NCBI Taxonomy" id="418459"/>
    <lineage>
        <taxon>Eukaryota</taxon>
        <taxon>Fungi</taxon>
        <taxon>Dikarya</taxon>
        <taxon>Basidiomycota</taxon>
        <taxon>Pucciniomycotina</taxon>
        <taxon>Pucciniomycetes</taxon>
        <taxon>Pucciniales</taxon>
        <taxon>Pucciniaceae</taxon>
        <taxon>Puccinia</taxon>
    </lineage>
</organism>
<dbReference type="GeneID" id="10532728"/>
<reference key="1">
    <citation type="submission" date="2007-01" db="EMBL/GenBank/DDBJ databases">
        <title>The Genome Sequence of Puccinia graminis f. sp. tritici Strain CRL 75-36-700-3.</title>
        <authorList>
            <consortium name="The Broad Institute Genome Sequencing Platform"/>
            <person name="Birren B."/>
            <person name="Lander E."/>
            <person name="Galagan J."/>
            <person name="Nusbaum C."/>
            <person name="Devon K."/>
            <person name="Cuomo C."/>
            <person name="Jaffe D."/>
            <person name="Butler J."/>
            <person name="Alvarez P."/>
            <person name="Gnerre S."/>
            <person name="Grabherr M."/>
            <person name="Mauceli E."/>
            <person name="Brockman W."/>
            <person name="Young S."/>
            <person name="LaButti K."/>
            <person name="Sykes S."/>
            <person name="DeCaprio D."/>
            <person name="Crawford M."/>
            <person name="Koehrsen M."/>
            <person name="Engels R."/>
            <person name="Montgomery P."/>
            <person name="Pearson M."/>
            <person name="Howarth C."/>
            <person name="Larson L."/>
            <person name="White J."/>
            <person name="Zeng Q."/>
            <person name="Kodira C."/>
            <person name="Yandava C."/>
            <person name="Alvarado L."/>
            <person name="O'Leary S."/>
            <person name="Szabo L."/>
            <person name="Dean R."/>
            <person name="Schein J."/>
        </authorList>
    </citation>
    <scope>NUCLEOTIDE SEQUENCE</scope>
    <source>
        <strain>CRL 75-36-700-3</strain>
    </source>
</reference>
<name>E3KIA8_PUCGT</name>
<feature type="region of interest" description="Disordered" evidence="1">
    <location>
        <begin position="292"/>
        <end position="326"/>
    </location>
</feature>
<evidence type="ECO:0000313" key="3">
    <source>
        <dbReference type="Proteomes" id="UP000008783"/>
    </source>
</evidence>
<sequence length="326" mass="34402">MDASLFDPRAPNVTKGEMIHFLKKHETEIHLRSSLTKLDPRRRSSANLPTAARNITRTSPRLSSPRTEPAVNPNIPGSDTRLRARRGSPQIPGIVQALWQAPLTTSPATITSVGDGPNPRVRSVPSSTPETPALVGGEPQDHGGLATLLAGGVVQNVKANDLNSTEWTVIEVSEVSSKTNTGEDILLPIRVPGLGISSMSIESPTVCSASLHETQQLPGAFPVGLPRSLPTYPPRKIHTDAAIPLTRNVIGHISAMIPFSGPVVTSASKQILGFVNNALLKLCQLSIARKPSNQTSPSNLDDCEASSSVTAEVEESILSSSVLGGA</sequence>